<dbReference type="InterPro" id="IPR028163">
    <property type="entry name" value="HAUS_6_N"/>
</dbReference>
<protein>
    <recommendedName>
        <fullName evidence="3">HAUS augmin-like complex subunit 6 N-terminal domain-containing protein</fullName>
    </recommendedName>
</protein>
<dbReference type="Pfam" id="PF14661">
    <property type="entry name" value="HAUS6_N"/>
    <property type="match status" value="1"/>
</dbReference>
<keyword evidence="1" id="KW-0175">Coiled coil</keyword>
<reference evidence="4 5" key="3">
    <citation type="journal article" date="2015" name="Genome Announc.">
        <title>Draft Genome Sequence of the Archiascomycetous Yeast Saitoella complicata.</title>
        <authorList>
            <person name="Yamauchi K."/>
            <person name="Kondo S."/>
            <person name="Hamamoto M."/>
            <person name="Takahashi Y."/>
            <person name="Ogura Y."/>
            <person name="Hayashi T."/>
            <person name="Nishida H."/>
        </authorList>
    </citation>
    <scope>NUCLEOTIDE SEQUENCE [LARGE SCALE GENOMIC DNA]</scope>
    <source>
        <strain evidence="4 5">NRRL Y-17804</strain>
    </source>
</reference>
<feature type="region of interest" description="Disordered" evidence="2">
    <location>
        <begin position="361"/>
        <end position="442"/>
    </location>
</feature>
<organism evidence="4 5">
    <name type="scientific">Saitoella complicata (strain BCRC 22490 / CBS 7301 / JCM 7358 / NBRC 10748 / NRRL Y-17804)</name>
    <dbReference type="NCBI Taxonomy" id="698492"/>
    <lineage>
        <taxon>Eukaryota</taxon>
        <taxon>Fungi</taxon>
        <taxon>Dikarya</taxon>
        <taxon>Ascomycota</taxon>
        <taxon>Taphrinomycotina</taxon>
        <taxon>Taphrinomycotina incertae sedis</taxon>
        <taxon>Saitoella</taxon>
    </lineage>
</organism>
<keyword evidence="5" id="KW-1185">Reference proteome</keyword>
<evidence type="ECO:0000313" key="5">
    <source>
        <dbReference type="Proteomes" id="UP000033140"/>
    </source>
</evidence>
<comment type="caution">
    <text evidence="4">The sequence shown here is derived from an EMBL/GenBank/DDBJ whole genome shotgun (WGS) entry which is preliminary data.</text>
</comment>
<name>A0A0E9NC59_SAICN</name>
<evidence type="ECO:0000313" key="4">
    <source>
        <dbReference type="EMBL" id="GAO47378.1"/>
    </source>
</evidence>
<dbReference type="RefSeq" id="XP_019022740.1">
    <property type="nucleotide sequence ID" value="XM_019171620.1"/>
</dbReference>
<sequence>MREVRHLILDNLRLLGVLDKAQKEHELDIAPETFTSVKNKGKAMEVIVYHLFKELSLGECRKRFDQCWPIYQPIQSKEFRNVAFKWLSDLKQSGALGPTIVRRSLLEDCQGERYEELILAFSSYVLRESLMRGLPSQCDILKLGQAAPTLSASELQQSVSQQTQRLHSLQTVREQAEEAAATFSAALDAKEKDVEQRIEDVGNLSDMSAAELQVLRQQHEHLLQTFTSQWTGDACWVNSLRNTGTIPNLVRPNEAYDAMSPEELYNIEESRGSGTRVDAYQNLQDALRKRKATQKALERECARLKEKSKEQPSKAGKSNGGLDVNMDKVIQQSDNLDRVQVQHDRHLSILTSLKNDLNALTEKRNHSKTPAQIPFPSTDIGEEMQDAHASSEHETEWRPLPSAIPRPKSRTAKPILQASTKTAPRKPKLDSKPEPRPRTELDQICDNIVDFVIDDSPGLTPASFHATPAPPSLSNPPRALAFENNPMTPPISTTPQGLSDLDMSIDDDETFSPIKPRFPSLRG</sequence>
<feature type="domain" description="HAUS augmin-like complex subunit 6 N-terminal" evidence="3">
    <location>
        <begin position="9"/>
        <end position="231"/>
    </location>
</feature>
<evidence type="ECO:0000256" key="1">
    <source>
        <dbReference type="SAM" id="Coils"/>
    </source>
</evidence>
<dbReference type="AlphaFoldDB" id="A0A0E9NC59"/>
<dbReference type="GO" id="GO:0070652">
    <property type="term" value="C:HAUS complex"/>
    <property type="evidence" value="ECO:0007669"/>
    <property type="project" value="InterPro"/>
</dbReference>
<feature type="region of interest" description="Disordered" evidence="2">
    <location>
        <begin position="303"/>
        <end position="325"/>
    </location>
</feature>
<gene>
    <name evidence="4" type="ORF">G7K_1586-t1</name>
</gene>
<dbReference type="GO" id="GO:1990498">
    <property type="term" value="C:mitotic spindle microtubule"/>
    <property type="evidence" value="ECO:0007669"/>
    <property type="project" value="TreeGrafter"/>
</dbReference>
<proteinExistence type="predicted"/>
<feature type="compositionally biased region" description="Basic and acidic residues" evidence="2">
    <location>
        <begin position="427"/>
        <end position="441"/>
    </location>
</feature>
<feature type="compositionally biased region" description="Basic and acidic residues" evidence="2">
    <location>
        <begin position="303"/>
        <end position="312"/>
    </location>
</feature>
<evidence type="ECO:0000259" key="3">
    <source>
        <dbReference type="Pfam" id="PF14661"/>
    </source>
</evidence>
<dbReference type="OrthoDB" id="5575722at2759"/>
<reference evidence="4 5" key="1">
    <citation type="journal article" date="2011" name="J. Gen. Appl. Microbiol.">
        <title>Draft genome sequencing of the enigmatic yeast Saitoella complicata.</title>
        <authorList>
            <person name="Nishida H."/>
            <person name="Hamamoto M."/>
            <person name="Sugiyama J."/>
        </authorList>
    </citation>
    <scope>NUCLEOTIDE SEQUENCE [LARGE SCALE GENOMIC DNA]</scope>
    <source>
        <strain evidence="4 5">NRRL Y-17804</strain>
    </source>
</reference>
<dbReference type="GO" id="GO:0008017">
    <property type="term" value="F:microtubule binding"/>
    <property type="evidence" value="ECO:0007669"/>
    <property type="project" value="TreeGrafter"/>
</dbReference>
<feature type="compositionally biased region" description="Basic and acidic residues" evidence="2">
    <location>
        <begin position="385"/>
        <end position="397"/>
    </location>
</feature>
<feature type="coiled-coil region" evidence="1">
    <location>
        <begin position="159"/>
        <end position="193"/>
    </location>
</feature>
<dbReference type="PANTHER" id="PTHR16151:SF2">
    <property type="entry name" value="HAUS AUGMIN-LIKE COMPLEX SUBUNIT 6"/>
    <property type="match status" value="1"/>
</dbReference>
<dbReference type="GO" id="GO:0051225">
    <property type="term" value="P:spindle assembly"/>
    <property type="evidence" value="ECO:0007669"/>
    <property type="project" value="InterPro"/>
</dbReference>
<dbReference type="Proteomes" id="UP000033140">
    <property type="component" value="Unassembled WGS sequence"/>
</dbReference>
<dbReference type="STRING" id="698492.A0A0E9NC59"/>
<evidence type="ECO:0000256" key="2">
    <source>
        <dbReference type="SAM" id="MobiDB-lite"/>
    </source>
</evidence>
<dbReference type="InterPro" id="IPR026797">
    <property type="entry name" value="HAUS_6"/>
</dbReference>
<dbReference type="PANTHER" id="PTHR16151">
    <property type="entry name" value="HAUS AUGMIN-LIKE COMPLEX SUBUNIT 6"/>
    <property type="match status" value="1"/>
</dbReference>
<accession>A0A0E9NC59</accession>
<feature type="region of interest" description="Disordered" evidence="2">
    <location>
        <begin position="462"/>
        <end position="523"/>
    </location>
</feature>
<dbReference type="EMBL" id="BACD03000008">
    <property type="protein sequence ID" value="GAO47378.1"/>
    <property type="molecule type" value="Genomic_DNA"/>
</dbReference>
<reference evidence="4 5" key="2">
    <citation type="journal article" date="2014" name="J. Gen. Appl. Microbiol.">
        <title>The early diverging ascomycetous budding yeast Saitoella complicata has three histone deacetylases belonging to the Clr6, Hos2, and Rpd3 lineages.</title>
        <authorList>
            <person name="Nishida H."/>
            <person name="Matsumoto T."/>
            <person name="Kondo S."/>
            <person name="Hamamoto M."/>
            <person name="Yoshikawa H."/>
        </authorList>
    </citation>
    <scope>NUCLEOTIDE SEQUENCE [LARGE SCALE GENOMIC DNA]</scope>
    <source>
        <strain evidence="4 5">NRRL Y-17804</strain>
    </source>
</reference>